<dbReference type="PANTHER" id="PTHR46230">
    <property type="match status" value="1"/>
</dbReference>
<reference evidence="2 3" key="1">
    <citation type="submission" date="2019-04" db="EMBL/GenBank/DDBJ databases">
        <title>Azoarcus rhizosphaerae sp. nov. isolated from rhizosphere of Ficus religiosa.</title>
        <authorList>
            <person name="Lin S.-Y."/>
            <person name="Hameed A."/>
            <person name="Hsu Y.-H."/>
            <person name="Young C.-C."/>
        </authorList>
    </citation>
    <scope>NUCLEOTIDE SEQUENCE [LARGE SCALE GENOMIC DNA]</scope>
    <source>
        <strain evidence="2 3">CC-YHH848</strain>
    </source>
</reference>
<dbReference type="Pfam" id="PF01722">
    <property type="entry name" value="BolA"/>
    <property type="match status" value="1"/>
</dbReference>
<dbReference type="PANTHER" id="PTHR46230:SF7">
    <property type="entry name" value="BOLA-LIKE PROTEIN 1"/>
    <property type="match status" value="1"/>
</dbReference>
<keyword evidence="3" id="KW-1185">Reference proteome</keyword>
<gene>
    <name evidence="2" type="ORF">E6O51_19905</name>
</gene>
<protein>
    <submittedName>
        <fullName evidence="2">BolA family transcriptional regulator</fullName>
    </submittedName>
</protein>
<dbReference type="OrthoDB" id="5296536at2"/>
<evidence type="ECO:0000256" key="1">
    <source>
        <dbReference type="RuleBase" id="RU003860"/>
    </source>
</evidence>
<dbReference type="Gene3D" id="3.30.300.90">
    <property type="entry name" value="BolA-like"/>
    <property type="match status" value="1"/>
</dbReference>
<dbReference type="InterPro" id="IPR036065">
    <property type="entry name" value="BolA-like_sf"/>
</dbReference>
<evidence type="ECO:0000313" key="3">
    <source>
        <dbReference type="Proteomes" id="UP000307956"/>
    </source>
</evidence>
<dbReference type="AlphaFoldDB" id="A0A4S4AAL4"/>
<name>A0A4S4AAL4_9RHOO</name>
<accession>A0A4S4AAL4</accession>
<evidence type="ECO:0000313" key="2">
    <source>
        <dbReference type="EMBL" id="THF55946.1"/>
    </source>
</evidence>
<comment type="caution">
    <text evidence="2">The sequence shown here is derived from an EMBL/GenBank/DDBJ whole genome shotgun (WGS) entry which is preliminary data.</text>
</comment>
<organism evidence="2 3">
    <name type="scientific">Pseudothauera rhizosphaerae</name>
    <dbReference type="NCBI Taxonomy" id="2565932"/>
    <lineage>
        <taxon>Bacteria</taxon>
        <taxon>Pseudomonadati</taxon>
        <taxon>Pseudomonadota</taxon>
        <taxon>Betaproteobacteria</taxon>
        <taxon>Rhodocyclales</taxon>
        <taxon>Zoogloeaceae</taxon>
        <taxon>Pseudothauera</taxon>
    </lineage>
</organism>
<proteinExistence type="inferred from homology"/>
<dbReference type="Proteomes" id="UP000307956">
    <property type="component" value="Unassembled WGS sequence"/>
</dbReference>
<dbReference type="PIRSF" id="PIRSF003113">
    <property type="entry name" value="BolA"/>
    <property type="match status" value="1"/>
</dbReference>
<dbReference type="SUPFAM" id="SSF82657">
    <property type="entry name" value="BolA-like"/>
    <property type="match status" value="1"/>
</dbReference>
<dbReference type="GO" id="GO:0016226">
    <property type="term" value="P:iron-sulfur cluster assembly"/>
    <property type="evidence" value="ECO:0007669"/>
    <property type="project" value="TreeGrafter"/>
</dbReference>
<dbReference type="EMBL" id="SSOD01000022">
    <property type="protein sequence ID" value="THF55946.1"/>
    <property type="molecule type" value="Genomic_DNA"/>
</dbReference>
<comment type="similarity">
    <text evidence="1">Belongs to the BolA/IbaG family.</text>
</comment>
<dbReference type="InterPro" id="IPR002634">
    <property type="entry name" value="BolA"/>
</dbReference>
<sequence>MALSVVERIRSRLQETLAPSFIDVGDDSALHAGHAGARSGGGHYRLEIVAEAFAGKNTVARHRMIYAALGEMMGGDIHALAIRARTAAEAANQPTEKETR</sequence>